<organism evidence="2 3">
    <name type="scientific">Prorocentrum cordatum</name>
    <dbReference type="NCBI Taxonomy" id="2364126"/>
    <lineage>
        <taxon>Eukaryota</taxon>
        <taxon>Sar</taxon>
        <taxon>Alveolata</taxon>
        <taxon>Dinophyceae</taxon>
        <taxon>Prorocentrales</taxon>
        <taxon>Prorocentraceae</taxon>
        <taxon>Prorocentrum</taxon>
    </lineage>
</organism>
<sequence>MAGARQQLDAFHQAHERRRLPYYELLGVPQSASQPEIVRAFRRLSLKLHPDKPGGSHERFQDLNKAYKCLKDSECRRKYDECGFDEDNIDSTEVDQFVDAFFGEGARAMDGRSPDWNCNSIENYIRIDLAEVPFHMKDIVRIGLEYIVSLDHGWADFQDVVLMQHARIDILYLMVGLFLEGPLTQEAWASEDSYTITYYDNPLQPGITPRWSDQNVLGGRKAKKKDLPRRELNFEEFQRRQKIALAMLENAPADPMAALEEKYRAKMLATEHCKAIKGQSIYEDDGEVDVNAYADLRIQETGPSVC</sequence>
<dbReference type="Gene3D" id="1.10.287.110">
    <property type="entry name" value="DnaJ domain"/>
    <property type="match status" value="1"/>
</dbReference>
<dbReference type="InterPro" id="IPR001623">
    <property type="entry name" value="DnaJ_domain"/>
</dbReference>
<dbReference type="CDD" id="cd06257">
    <property type="entry name" value="DnaJ"/>
    <property type="match status" value="1"/>
</dbReference>
<feature type="domain" description="J" evidence="1">
    <location>
        <begin position="21"/>
        <end position="83"/>
    </location>
</feature>
<dbReference type="SMART" id="SM00271">
    <property type="entry name" value="DnaJ"/>
    <property type="match status" value="1"/>
</dbReference>
<dbReference type="PROSITE" id="PS50076">
    <property type="entry name" value="DNAJ_2"/>
    <property type="match status" value="1"/>
</dbReference>
<protein>
    <recommendedName>
        <fullName evidence="1">J domain-containing protein</fullName>
    </recommendedName>
</protein>
<evidence type="ECO:0000313" key="2">
    <source>
        <dbReference type="EMBL" id="CAK0788677.1"/>
    </source>
</evidence>
<dbReference type="SUPFAM" id="SSF46565">
    <property type="entry name" value="Chaperone J-domain"/>
    <property type="match status" value="1"/>
</dbReference>
<dbReference type="EMBL" id="CAUYUJ010000104">
    <property type="protein sequence ID" value="CAK0788677.1"/>
    <property type="molecule type" value="Genomic_DNA"/>
</dbReference>
<dbReference type="InterPro" id="IPR036869">
    <property type="entry name" value="J_dom_sf"/>
</dbReference>
<comment type="caution">
    <text evidence="2">The sequence shown here is derived from an EMBL/GenBank/DDBJ whole genome shotgun (WGS) entry which is preliminary data.</text>
</comment>
<evidence type="ECO:0000259" key="1">
    <source>
        <dbReference type="PROSITE" id="PS50076"/>
    </source>
</evidence>
<name>A0ABN9PC30_9DINO</name>
<proteinExistence type="predicted"/>
<dbReference type="InterPro" id="IPR051100">
    <property type="entry name" value="DnaJ_subfamily_B/C"/>
</dbReference>
<dbReference type="Pfam" id="PF00226">
    <property type="entry name" value="DnaJ"/>
    <property type="match status" value="1"/>
</dbReference>
<dbReference type="PANTHER" id="PTHR43908">
    <property type="entry name" value="AT29763P-RELATED"/>
    <property type="match status" value="1"/>
</dbReference>
<dbReference type="PRINTS" id="PR00625">
    <property type="entry name" value="JDOMAIN"/>
</dbReference>
<evidence type="ECO:0000313" key="3">
    <source>
        <dbReference type="Proteomes" id="UP001189429"/>
    </source>
</evidence>
<reference evidence="2" key="1">
    <citation type="submission" date="2023-10" db="EMBL/GenBank/DDBJ databases">
        <authorList>
            <person name="Chen Y."/>
            <person name="Shah S."/>
            <person name="Dougan E. K."/>
            <person name="Thang M."/>
            <person name="Chan C."/>
        </authorList>
    </citation>
    <scope>NUCLEOTIDE SEQUENCE [LARGE SCALE GENOMIC DNA]</scope>
</reference>
<gene>
    <name evidence="2" type="ORF">PCOR1329_LOCUS502</name>
</gene>
<keyword evidence="3" id="KW-1185">Reference proteome</keyword>
<accession>A0ABN9PC30</accession>
<dbReference type="Proteomes" id="UP001189429">
    <property type="component" value="Unassembled WGS sequence"/>
</dbReference>